<evidence type="ECO:0000313" key="6">
    <source>
        <dbReference type="Proteomes" id="UP001302274"/>
    </source>
</evidence>
<sequence>MIPYLEINTLCISCDNCNLICPENAILKNGTQYIVETWSCTLCNACVEVCPVDCIKLITEESNKKKIF</sequence>
<name>A0ABU5VP87_9BACT</name>
<feature type="domain" description="4Fe-4S ferredoxin-type" evidence="4">
    <location>
        <begin position="31"/>
        <end position="60"/>
    </location>
</feature>
<dbReference type="Proteomes" id="UP001302274">
    <property type="component" value="Unassembled WGS sequence"/>
</dbReference>
<protein>
    <submittedName>
        <fullName evidence="5">4Fe-4S dicluster domain-containing protein</fullName>
    </submittedName>
</protein>
<evidence type="ECO:0000313" key="5">
    <source>
        <dbReference type="EMBL" id="MEA9354862.1"/>
    </source>
</evidence>
<evidence type="ECO:0000256" key="2">
    <source>
        <dbReference type="ARBA" id="ARBA00023004"/>
    </source>
</evidence>
<keyword evidence="3" id="KW-0411">Iron-sulfur</keyword>
<organism evidence="5 6">
    <name type="scientific">Bacteriovorax antarcticus</name>
    <dbReference type="NCBI Taxonomy" id="3088717"/>
    <lineage>
        <taxon>Bacteria</taxon>
        <taxon>Pseudomonadati</taxon>
        <taxon>Bdellovibrionota</taxon>
        <taxon>Bacteriovoracia</taxon>
        <taxon>Bacteriovoracales</taxon>
        <taxon>Bacteriovoracaceae</taxon>
        <taxon>Bacteriovorax</taxon>
    </lineage>
</organism>
<dbReference type="Pfam" id="PF14697">
    <property type="entry name" value="Fer4_21"/>
    <property type="match status" value="1"/>
</dbReference>
<evidence type="ECO:0000256" key="1">
    <source>
        <dbReference type="ARBA" id="ARBA00022723"/>
    </source>
</evidence>
<dbReference type="SUPFAM" id="SSF54862">
    <property type="entry name" value="4Fe-4S ferredoxins"/>
    <property type="match status" value="1"/>
</dbReference>
<dbReference type="PROSITE" id="PS51379">
    <property type="entry name" value="4FE4S_FER_2"/>
    <property type="match status" value="2"/>
</dbReference>
<dbReference type="PROSITE" id="PS00198">
    <property type="entry name" value="4FE4S_FER_1"/>
    <property type="match status" value="1"/>
</dbReference>
<dbReference type="Gene3D" id="3.30.70.20">
    <property type="match status" value="1"/>
</dbReference>
<comment type="caution">
    <text evidence="5">The sequence shown here is derived from an EMBL/GenBank/DDBJ whole genome shotgun (WGS) entry which is preliminary data.</text>
</comment>
<proteinExistence type="predicted"/>
<feature type="domain" description="4Fe-4S ferredoxin-type" evidence="4">
    <location>
        <begin position="3"/>
        <end position="30"/>
    </location>
</feature>
<keyword evidence="2" id="KW-0408">Iron</keyword>
<keyword evidence="6" id="KW-1185">Reference proteome</keyword>
<dbReference type="InterPro" id="IPR017900">
    <property type="entry name" value="4Fe4S_Fe_S_CS"/>
</dbReference>
<reference evidence="5 6" key="1">
    <citation type="submission" date="2023-11" db="EMBL/GenBank/DDBJ databases">
        <title>A Novel Polar Bacteriovorax (B. antarcticus) Isolated from the Biocrust in Antarctica.</title>
        <authorList>
            <person name="Mun W."/>
            <person name="Choi S.Y."/>
            <person name="Mitchell R.J."/>
        </authorList>
    </citation>
    <scope>NUCLEOTIDE SEQUENCE [LARGE SCALE GENOMIC DNA]</scope>
    <source>
        <strain evidence="5 6">PP10</strain>
    </source>
</reference>
<accession>A0ABU5VP87</accession>
<dbReference type="EMBL" id="JAYGJQ010000001">
    <property type="protein sequence ID" value="MEA9354862.1"/>
    <property type="molecule type" value="Genomic_DNA"/>
</dbReference>
<keyword evidence="1" id="KW-0479">Metal-binding</keyword>
<evidence type="ECO:0000259" key="4">
    <source>
        <dbReference type="PROSITE" id="PS51379"/>
    </source>
</evidence>
<dbReference type="RefSeq" id="WP_323574356.1">
    <property type="nucleotide sequence ID" value="NZ_JAYGJQ010000001.1"/>
</dbReference>
<gene>
    <name evidence="5" type="ORF">SHI21_01525</name>
</gene>
<dbReference type="InterPro" id="IPR017896">
    <property type="entry name" value="4Fe4S_Fe-S-bd"/>
</dbReference>
<evidence type="ECO:0000256" key="3">
    <source>
        <dbReference type="ARBA" id="ARBA00023014"/>
    </source>
</evidence>